<sequence>MNMMGLAIVIAAIVVITVVMGLVATHGQYKKPSH</sequence>
<gene>
    <name evidence="1" type="ORF">JOF48_003577</name>
</gene>
<evidence type="ECO:0000313" key="2">
    <source>
        <dbReference type="Proteomes" id="UP000711614"/>
    </source>
</evidence>
<organism evidence="1 2">
    <name type="scientific">Arthrobacter stackebrandtii</name>
    <dbReference type="NCBI Taxonomy" id="272161"/>
    <lineage>
        <taxon>Bacteria</taxon>
        <taxon>Bacillati</taxon>
        <taxon>Actinomycetota</taxon>
        <taxon>Actinomycetes</taxon>
        <taxon>Micrococcales</taxon>
        <taxon>Micrococcaceae</taxon>
        <taxon>Arthrobacter</taxon>
    </lineage>
</organism>
<evidence type="ECO:0000313" key="1">
    <source>
        <dbReference type="EMBL" id="MBP2414778.1"/>
    </source>
</evidence>
<protein>
    <submittedName>
        <fullName evidence="1">Uncharacterized protein</fullName>
    </submittedName>
</protein>
<comment type="caution">
    <text evidence="1">The sequence shown here is derived from an EMBL/GenBank/DDBJ whole genome shotgun (WGS) entry which is preliminary data.</text>
</comment>
<dbReference type="Proteomes" id="UP000711614">
    <property type="component" value="Unassembled WGS sequence"/>
</dbReference>
<keyword evidence="2" id="KW-1185">Reference proteome</keyword>
<proteinExistence type="predicted"/>
<reference evidence="1 2" key="1">
    <citation type="submission" date="2021-03" db="EMBL/GenBank/DDBJ databases">
        <title>Sequencing the genomes of 1000 actinobacteria strains.</title>
        <authorList>
            <person name="Klenk H.-P."/>
        </authorList>
    </citation>
    <scope>NUCLEOTIDE SEQUENCE [LARGE SCALE GENOMIC DNA]</scope>
    <source>
        <strain evidence="1 2">DSM 16005</strain>
    </source>
</reference>
<dbReference type="EMBL" id="JAGIOI010000001">
    <property type="protein sequence ID" value="MBP2414778.1"/>
    <property type="molecule type" value="Genomic_DNA"/>
</dbReference>
<name>A0ABS4Z3F6_9MICC</name>
<accession>A0ABS4Z3F6</accession>